<dbReference type="RefSeq" id="WP_235057532.1">
    <property type="nucleotide sequence ID" value="NZ_JAKFHA010000038.1"/>
</dbReference>
<dbReference type="InterPro" id="IPR012341">
    <property type="entry name" value="6hp_glycosidase-like_sf"/>
</dbReference>
<accession>A0AA41Q8B8</accession>
<dbReference type="GO" id="GO:0005975">
    <property type="term" value="P:carbohydrate metabolic process"/>
    <property type="evidence" value="ECO:0007669"/>
    <property type="project" value="InterPro"/>
</dbReference>
<evidence type="ECO:0000313" key="2">
    <source>
        <dbReference type="Proteomes" id="UP001165378"/>
    </source>
</evidence>
<dbReference type="CDD" id="cd00688">
    <property type="entry name" value="ISOPREN_C2_like"/>
    <property type="match status" value="1"/>
</dbReference>
<sequence length="378" mass="41442">MTRLGAHGGTGRESLELLALDGVLTVDQIARTIDGIASIQRPDGSIPWFVGGHLDPWDHTEAAMALDLAGRHDLAERAYRWLASRQNPDGSWYAAYVDGKVTDHNKEANFTAYLAVGLWHHHLLTGDEEFLVRMWPHLKSATQFILDLQAPGGEIRWKREADGTAVPDALLTGSSSMYQALRCALAVADHLGEPQPDWELATGRLGHAVVSHPERFLDKNRYSMDWYYPILGTALRGEAAEQRIADHWDTFVVPGLGARCVSDRPWVTGAESCELAIALWALGQSDRAVEIVSWVQRLRHDDGLYWTGYVFEDDAIWPEERTAWTAGAMILATAVLGGEPATTTVFGGESGYAETGLPVGMAPSDVRCGSDLCVEPRG</sequence>
<dbReference type="SUPFAM" id="SSF48208">
    <property type="entry name" value="Six-hairpin glycosidases"/>
    <property type="match status" value="1"/>
</dbReference>
<evidence type="ECO:0000313" key="1">
    <source>
        <dbReference type="EMBL" id="MCF2532760.1"/>
    </source>
</evidence>
<dbReference type="Gene3D" id="1.50.10.10">
    <property type="match status" value="1"/>
</dbReference>
<keyword evidence="2" id="KW-1185">Reference proteome</keyword>
<proteinExistence type="predicted"/>
<gene>
    <name evidence="1" type="ORF">LZ495_36885</name>
</gene>
<dbReference type="Proteomes" id="UP001165378">
    <property type="component" value="Unassembled WGS sequence"/>
</dbReference>
<dbReference type="AlphaFoldDB" id="A0AA41Q8B8"/>
<dbReference type="EMBL" id="JAKFHA010000038">
    <property type="protein sequence ID" value="MCF2532760.1"/>
    <property type="molecule type" value="Genomic_DNA"/>
</dbReference>
<comment type="caution">
    <text evidence="1">The sequence shown here is derived from an EMBL/GenBank/DDBJ whole genome shotgun (WGS) entry which is preliminary data.</text>
</comment>
<protein>
    <submittedName>
        <fullName evidence="1">Prenyltransferase</fullName>
    </submittedName>
</protein>
<dbReference type="InterPro" id="IPR008928">
    <property type="entry name" value="6-hairpin_glycosidase_sf"/>
</dbReference>
<reference evidence="1" key="1">
    <citation type="submission" date="2022-01" db="EMBL/GenBank/DDBJ databases">
        <title>Genome-Based Taxonomic Classification of the Phylum Actinobacteria.</title>
        <authorList>
            <person name="Gao Y."/>
        </authorList>
    </citation>
    <scope>NUCLEOTIDE SEQUENCE</scope>
    <source>
        <strain evidence="1">KLBMP 8922</strain>
    </source>
</reference>
<name>A0AA41Q8B8_9ACTN</name>
<organism evidence="1 2">
    <name type="scientific">Yinghuangia soli</name>
    <dbReference type="NCBI Taxonomy" id="2908204"/>
    <lineage>
        <taxon>Bacteria</taxon>
        <taxon>Bacillati</taxon>
        <taxon>Actinomycetota</taxon>
        <taxon>Actinomycetes</taxon>
        <taxon>Kitasatosporales</taxon>
        <taxon>Streptomycetaceae</taxon>
        <taxon>Yinghuangia</taxon>
    </lineage>
</organism>